<comment type="caution">
    <text evidence="1">The sequence shown here is derived from an EMBL/GenBank/DDBJ whole genome shotgun (WGS) entry which is preliminary data.</text>
</comment>
<protein>
    <recommendedName>
        <fullName evidence="3">ATP-grasp domain-containing protein</fullName>
    </recommendedName>
</protein>
<evidence type="ECO:0008006" key="3">
    <source>
        <dbReference type="Google" id="ProtNLM"/>
    </source>
</evidence>
<gene>
    <name evidence="1" type="ORF">TMPK1_02090</name>
</gene>
<sequence length="415" mass="45443">MSHSHDASVAADSPVHVRIGVANLTRQAMMGVDITGIANGLIEEATRNPDNAGALMDLAIVAQLGGNQEAGLKIQNDALEIGRLFRIPSQVASPRLRVLAIAAASDIGGNTPIDFLLHGSDIELYMLYVVPGLPLPQPIPPHDVAVVVASPDKATAALEEIERMVQQWPCKVLNPPQNIARQDRDRLFHVLQGIDGLRIPSTARVTRQQLIDFAATGANLGALLPDGAFPLIVRPTESHAGRGLHKLDQPSDLVAYLEGRDEQHFFLSSYLHYASADGMFRKYRIVLIDGRPFACHMAISDQWKIWYLNAEMAESADKRAEEAVWMDSFDDGFAKRHEHALAQLASKLGLEYVAIDCAELPDGRLLVFETDNCSIVHDMDSPEIFPYKVPAMRKLFDAFVAMIGTYSARVATRAA</sequence>
<organism evidence="1 2">
    <name type="scientific">Roseiterribacter gracilis</name>
    <dbReference type="NCBI Taxonomy" id="2812848"/>
    <lineage>
        <taxon>Bacteria</taxon>
        <taxon>Pseudomonadati</taxon>
        <taxon>Pseudomonadota</taxon>
        <taxon>Alphaproteobacteria</taxon>
        <taxon>Rhodospirillales</taxon>
        <taxon>Roseiterribacteraceae</taxon>
        <taxon>Roseiterribacter</taxon>
    </lineage>
</organism>
<accession>A0A8S8X7Y9</accession>
<keyword evidence="2" id="KW-1185">Reference proteome</keyword>
<name>A0A8S8X7Y9_9PROT</name>
<evidence type="ECO:0000313" key="1">
    <source>
        <dbReference type="EMBL" id="GIL37972.1"/>
    </source>
</evidence>
<evidence type="ECO:0000313" key="2">
    <source>
        <dbReference type="Proteomes" id="UP000681075"/>
    </source>
</evidence>
<dbReference type="SUPFAM" id="SSF56059">
    <property type="entry name" value="Glutathione synthetase ATP-binding domain-like"/>
    <property type="match status" value="1"/>
</dbReference>
<proteinExistence type="predicted"/>
<reference evidence="1" key="1">
    <citation type="submission" date="2021-02" db="EMBL/GenBank/DDBJ databases">
        <title>Genome sequence of Rhodospirillales sp. strain TMPK1 isolated from soil.</title>
        <authorList>
            <person name="Nakai R."/>
            <person name="Kusada H."/>
            <person name="Tamaki H."/>
        </authorList>
    </citation>
    <scope>NUCLEOTIDE SEQUENCE</scope>
    <source>
        <strain evidence="1">TMPK1</strain>
    </source>
</reference>
<dbReference type="EMBL" id="BOPV01000001">
    <property type="protein sequence ID" value="GIL37972.1"/>
    <property type="molecule type" value="Genomic_DNA"/>
</dbReference>
<dbReference type="AlphaFoldDB" id="A0A8S8X7Y9"/>
<dbReference type="RefSeq" id="WP_420240881.1">
    <property type="nucleotide sequence ID" value="NZ_BOPV01000001.1"/>
</dbReference>
<dbReference type="Proteomes" id="UP000681075">
    <property type="component" value="Unassembled WGS sequence"/>
</dbReference>